<dbReference type="Gene3D" id="3.40.50.300">
    <property type="entry name" value="P-loop containing nucleotide triphosphate hydrolases"/>
    <property type="match status" value="1"/>
</dbReference>
<organism evidence="2">
    <name type="scientific">Thermodesulfovibrio autotrophicus</name>
    <dbReference type="NCBI Taxonomy" id="3118333"/>
    <lineage>
        <taxon>Bacteria</taxon>
        <taxon>Pseudomonadati</taxon>
        <taxon>Nitrospirota</taxon>
        <taxon>Thermodesulfovibrionia</taxon>
        <taxon>Thermodesulfovibrionales</taxon>
        <taxon>Thermodesulfovibrionaceae</taxon>
        <taxon>Thermodesulfovibrio</taxon>
    </lineage>
</organism>
<dbReference type="InterPro" id="IPR050611">
    <property type="entry name" value="ABCF"/>
</dbReference>
<protein>
    <recommendedName>
        <fullName evidence="3">ABC transporter ATP-binding protein</fullName>
    </recommendedName>
</protein>
<reference evidence="2" key="1">
    <citation type="submission" date="2024-01" db="EMBL/GenBank/DDBJ databases">
        <title>The first autotrophic representatives of the genus Thermodesulfovibrio.</title>
        <authorList>
            <person name="Maltseva A.I."/>
            <person name="Elcheninov A.G."/>
            <person name="Kublanov I.V."/>
            <person name="Lebedinsky A.V."/>
            <person name="Frolov E.N."/>
        </authorList>
    </citation>
    <scope>NUCLEOTIDE SEQUENCE</scope>
    <source>
        <strain evidence="2">3907-1M</strain>
    </source>
</reference>
<dbReference type="GO" id="GO:0005524">
    <property type="term" value="F:ATP binding"/>
    <property type="evidence" value="ECO:0007669"/>
    <property type="project" value="TreeGrafter"/>
</dbReference>
<accession>A0AAU8GVZ3</accession>
<gene>
    <name evidence="2" type="ORF">V4D30_08490</name>
</gene>
<dbReference type="RefSeq" id="WP_353683909.1">
    <property type="nucleotide sequence ID" value="NZ_CP144373.1"/>
</dbReference>
<dbReference type="EMBL" id="CP144373">
    <property type="protein sequence ID" value="XCH46372.1"/>
    <property type="molecule type" value="Genomic_DNA"/>
</dbReference>
<dbReference type="PANTHER" id="PTHR19211:SF14">
    <property type="entry name" value="ATP-BINDING CASSETTE SUB-FAMILY F MEMBER 1"/>
    <property type="match status" value="1"/>
</dbReference>
<name>A0AAU8GVZ3_9BACT</name>
<keyword evidence="1" id="KW-0677">Repeat</keyword>
<evidence type="ECO:0000313" key="2">
    <source>
        <dbReference type="EMBL" id="XCH46372.1"/>
    </source>
</evidence>
<dbReference type="AlphaFoldDB" id="A0AAU8GVZ3"/>
<proteinExistence type="predicted"/>
<evidence type="ECO:0000256" key="1">
    <source>
        <dbReference type="ARBA" id="ARBA00022737"/>
    </source>
</evidence>
<dbReference type="KEGG" id="taut:V4D30_08490"/>
<dbReference type="SUPFAM" id="SSF52540">
    <property type="entry name" value="P-loop containing nucleoside triphosphate hydrolases"/>
    <property type="match status" value="1"/>
</dbReference>
<sequence length="61" mass="7119">MKPVCYLFDEPSNGLDEKTKERLLQYLTGNAKTYLIVSHDRDFIEKTTDKVYLLEKGSIYS</sequence>
<evidence type="ECO:0008006" key="3">
    <source>
        <dbReference type="Google" id="ProtNLM"/>
    </source>
</evidence>
<dbReference type="InterPro" id="IPR027417">
    <property type="entry name" value="P-loop_NTPase"/>
</dbReference>
<dbReference type="PANTHER" id="PTHR19211">
    <property type="entry name" value="ATP-BINDING TRANSPORT PROTEIN-RELATED"/>
    <property type="match status" value="1"/>
</dbReference>